<name>A0A1M6GML5_9BACT</name>
<proteinExistence type="predicted"/>
<protein>
    <submittedName>
        <fullName evidence="7">Lipopolysaccharide export system permease protein</fullName>
    </submittedName>
</protein>
<dbReference type="Proteomes" id="UP000184418">
    <property type="component" value="Unassembled WGS sequence"/>
</dbReference>
<dbReference type="PANTHER" id="PTHR33529:SF8">
    <property type="entry name" value="PERMEASE, YJGP_YJGQ FAMILY"/>
    <property type="match status" value="1"/>
</dbReference>
<reference evidence="7 8" key="1">
    <citation type="submission" date="2016-11" db="EMBL/GenBank/DDBJ databases">
        <authorList>
            <person name="Jaros S."/>
            <person name="Januszkiewicz K."/>
            <person name="Wedrychowicz H."/>
        </authorList>
    </citation>
    <scope>NUCLEOTIDE SEQUENCE [LARGE SCALE GENOMIC DNA]</scope>
    <source>
        <strain evidence="7 8">DSM 21074</strain>
    </source>
</reference>
<dbReference type="STRING" id="1121955.SAMN02745146_2315"/>
<accession>A0A1M6GML5</accession>
<dbReference type="PANTHER" id="PTHR33529">
    <property type="entry name" value="SLR0882 PROTEIN-RELATED"/>
    <property type="match status" value="1"/>
</dbReference>
<evidence type="ECO:0000256" key="4">
    <source>
        <dbReference type="ARBA" id="ARBA00022989"/>
    </source>
</evidence>
<evidence type="ECO:0000256" key="3">
    <source>
        <dbReference type="ARBA" id="ARBA00022692"/>
    </source>
</evidence>
<dbReference type="OrthoDB" id="9807977at2"/>
<keyword evidence="3 6" id="KW-0812">Transmembrane</keyword>
<evidence type="ECO:0000313" key="8">
    <source>
        <dbReference type="Proteomes" id="UP000184418"/>
    </source>
</evidence>
<dbReference type="AlphaFoldDB" id="A0A1M6GML5"/>
<gene>
    <name evidence="7" type="ORF">SAMN02745146_2315</name>
</gene>
<feature type="transmembrane region" description="Helical" evidence="6">
    <location>
        <begin position="336"/>
        <end position="356"/>
    </location>
</feature>
<feature type="transmembrane region" description="Helical" evidence="6">
    <location>
        <begin position="277"/>
        <end position="294"/>
    </location>
</feature>
<evidence type="ECO:0000256" key="5">
    <source>
        <dbReference type="ARBA" id="ARBA00023136"/>
    </source>
</evidence>
<keyword evidence="2" id="KW-1003">Cell membrane</keyword>
<dbReference type="Pfam" id="PF03739">
    <property type="entry name" value="LptF_LptG"/>
    <property type="match status" value="1"/>
</dbReference>
<feature type="transmembrane region" description="Helical" evidence="6">
    <location>
        <begin position="60"/>
        <end position="83"/>
    </location>
</feature>
<keyword evidence="8" id="KW-1185">Reference proteome</keyword>
<evidence type="ECO:0000313" key="7">
    <source>
        <dbReference type="EMBL" id="SHJ11185.1"/>
    </source>
</evidence>
<comment type="subcellular location">
    <subcellularLocation>
        <location evidence="1">Cell membrane</location>
        <topology evidence="1">Multi-pass membrane protein</topology>
    </subcellularLocation>
</comment>
<dbReference type="InterPro" id="IPR005495">
    <property type="entry name" value="LptG/LptF_permease"/>
</dbReference>
<dbReference type="RefSeq" id="WP_073109235.1">
    <property type="nucleotide sequence ID" value="NZ_FQYN01000004.1"/>
</dbReference>
<organism evidence="7 8">
    <name type="scientific">Hymenobacter daecheongensis DSM 21074</name>
    <dbReference type="NCBI Taxonomy" id="1121955"/>
    <lineage>
        <taxon>Bacteria</taxon>
        <taxon>Pseudomonadati</taxon>
        <taxon>Bacteroidota</taxon>
        <taxon>Cytophagia</taxon>
        <taxon>Cytophagales</taxon>
        <taxon>Hymenobacteraceae</taxon>
        <taxon>Hymenobacter</taxon>
    </lineage>
</organism>
<dbReference type="GO" id="GO:0043190">
    <property type="term" value="C:ATP-binding cassette (ABC) transporter complex"/>
    <property type="evidence" value="ECO:0007669"/>
    <property type="project" value="TreeGrafter"/>
</dbReference>
<keyword evidence="5 6" id="KW-0472">Membrane</keyword>
<evidence type="ECO:0000256" key="1">
    <source>
        <dbReference type="ARBA" id="ARBA00004651"/>
    </source>
</evidence>
<keyword evidence="4 6" id="KW-1133">Transmembrane helix</keyword>
<evidence type="ECO:0000256" key="2">
    <source>
        <dbReference type="ARBA" id="ARBA00022475"/>
    </source>
</evidence>
<dbReference type="EMBL" id="FQYN01000004">
    <property type="protein sequence ID" value="SHJ11185.1"/>
    <property type="molecule type" value="Genomic_DNA"/>
</dbReference>
<feature type="transmembrane region" description="Helical" evidence="6">
    <location>
        <begin position="104"/>
        <end position="123"/>
    </location>
</feature>
<feature type="transmembrane region" description="Helical" evidence="6">
    <location>
        <begin position="306"/>
        <end position="324"/>
    </location>
</feature>
<dbReference type="GO" id="GO:0015920">
    <property type="term" value="P:lipopolysaccharide transport"/>
    <property type="evidence" value="ECO:0007669"/>
    <property type="project" value="TreeGrafter"/>
</dbReference>
<feature type="transmembrane region" description="Helical" evidence="6">
    <location>
        <begin position="12"/>
        <end position="32"/>
    </location>
</feature>
<sequence>MKLLDKYIIQKFLTSFFFVVVVLVAVICVIDFTEKNDDFIQHNLSAGQIISEYYINLFPYYANLLSPITVFISVVFVTARLAARTEIVAILASGVSFKRLLLPYWMGAAVISVVTFGLTGWGIPQANKTRVAFEKKYIKNPFRYDARNIHIKIGPKSYVYMESYDNSSNTGYKFALETIEGTKLRRRLTADVISWDSTRRAWHLTPQLVRTFKGPQETLQTVPARDTTLNLFPKDFASTYRLSETLTLPELNRYIKQKIERGADDTQIYLSEKYERYAYPYAIFILTTIGVVLSARKSRAGVGGQIALGFVLAFIFIIFVILSRNLAQVGDMSPMLAAWVPSIVFTFIGAALYRFVPQ</sequence>
<evidence type="ECO:0000256" key="6">
    <source>
        <dbReference type="SAM" id="Phobius"/>
    </source>
</evidence>